<reference evidence="2 3" key="1">
    <citation type="submission" date="2024-10" db="EMBL/GenBank/DDBJ databases">
        <authorList>
            <person name="Kim D."/>
        </authorList>
    </citation>
    <scope>NUCLEOTIDE SEQUENCE [LARGE SCALE GENOMIC DNA]</scope>
    <source>
        <strain evidence="2">BH-2024</strain>
    </source>
</reference>
<organism evidence="2 3">
    <name type="scientific">Heterodera trifolii</name>
    <dbReference type="NCBI Taxonomy" id="157864"/>
    <lineage>
        <taxon>Eukaryota</taxon>
        <taxon>Metazoa</taxon>
        <taxon>Ecdysozoa</taxon>
        <taxon>Nematoda</taxon>
        <taxon>Chromadorea</taxon>
        <taxon>Rhabditida</taxon>
        <taxon>Tylenchina</taxon>
        <taxon>Tylenchomorpha</taxon>
        <taxon>Tylenchoidea</taxon>
        <taxon>Heteroderidae</taxon>
        <taxon>Heteroderinae</taxon>
        <taxon>Heterodera</taxon>
    </lineage>
</organism>
<sequence>MTLKASKLSTGQPPPPLPDTNGNSSTTTTSTNDAACPSTGAAAKTALSFAPVPLPKLADRDGGGRTVLTKQHHQQLNMRTSQADLFCSLKNGATVGEIGPSSMASDCKISEDEIRKSLLVEAKRRKFWNAKTIEKMDFQEIVPFFCHHYVLESFTETRSVAEAIDASSSFSATASIGRTRSEDHDDASGSRTFASSTSAFGASDQQQQQIHRRTSGTTTFVTGTAAISRGSIVGGLVELKTFGMASSNGTELGLNPWDFDVQPDDDFVSQTKILEMPNSHRLGACHSCKGEMLVHCFHCRGSGNDKCSYCRGTGMKAGVAHPAVYTHPMIGGGTFPGAPASVGGCGVAGTAPNRGAAGFHHQHQLHHPFANPSMVRPALLGAQRDKPYAAGTPVHFMAKAGLPPPGIGQHDLCIFCHGRGIRDCQHCKGQGKKHCLTCGGNGQVHVYTKLKVVFSVECTDYYSECGVPEVLLRQASGELIFSETRPYVQPIKRDGLTEINDVSRRFCAAHLKKLLDSCRVLKQRHCVESIEVAKVRFRLGSKMGHFFVYGRQRLCYIPEGPTRCSVM</sequence>
<proteinExistence type="predicted"/>
<accession>A0ABD2IS92</accession>
<protein>
    <submittedName>
        <fullName evidence="2">Uncharacterized protein</fullName>
    </submittedName>
</protein>
<dbReference type="AlphaFoldDB" id="A0ABD2IS92"/>
<evidence type="ECO:0000313" key="2">
    <source>
        <dbReference type="EMBL" id="KAL3082176.1"/>
    </source>
</evidence>
<evidence type="ECO:0000313" key="3">
    <source>
        <dbReference type="Proteomes" id="UP001620626"/>
    </source>
</evidence>
<name>A0ABD2IS92_9BILA</name>
<evidence type="ECO:0000256" key="1">
    <source>
        <dbReference type="SAM" id="MobiDB-lite"/>
    </source>
</evidence>
<dbReference type="EMBL" id="JBICBT010001116">
    <property type="protein sequence ID" value="KAL3082176.1"/>
    <property type="molecule type" value="Genomic_DNA"/>
</dbReference>
<dbReference type="InterPro" id="IPR052789">
    <property type="entry name" value="SSUH2_homolog"/>
</dbReference>
<keyword evidence="3" id="KW-1185">Reference proteome</keyword>
<feature type="region of interest" description="Disordered" evidence="1">
    <location>
        <begin position="174"/>
        <end position="213"/>
    </location>
</feature>
<feature type="compositionally biased region" description="Basic and acidic residues" evidence="1">
    <location>
        <begin position="179"/>
        <end position="188"/>
    </location>
</feature>
<comment type="caution">
    <text evidence="2">The sequence shown here is derived from an EMBL/GenBank/DDBJ whole genome shotgun (WGS) entry which is preliminary data.</text>
</comment>
<feature type="compositionally biased region" description="Low complexity" evidence="1">
    <location>
        <begin position="189"/>
        <end position="203"/>
    </location>
</feature>
<dbReference type="PANTHER" id="PTHR48465">
    <property type="entry name" value="PROTEIN SSUH2 HOMOLOG"/>
    <property type="match status" value="1"/>
</dbReference>
<gene>
    <name evidence="2" type="ORF">niasHT_037814</name>
</gene>
<dbReference type="Proteomes" id="UP001620626">
    <property type="component" value="Unassembled WGS sequence"/>
</dbReference>
<dbReference type="PANTHER" id="PTHR48465:SF1">
    <property type="entry name" value="PROTEIN SSUH2 HOMOLOG"/>
    <property type="match status" value="1"/>
</dbReference>
<feature type="region of interest" description="Disordered" evidence="1">
    <location>
        <begin position="1"/>
        <end position="37"/>
    </location>
</feature>
<feature type="compositionally biased region" description="Low complexity" evidence="1">
    <location>
        <begin position="20"/>
        <end position="32"/>
    </location>
</feature>